<comment type="caution">
    <text evidence="3">The sequence shown here is derived from an EMBL/GenBank/DDBJ whole genome shotgun (WGS) entry which is preliminary data.</text>
</comment>
<evidence type="ECO:0000313" key="4">
    <source>
        <dbReference type="Proteomes" id="UP000326924"/>
    </source>
</evidence>
<dbReference type="AlphaFoldDB" id="A0A5J5EBJ2"/>
<evidence type="ECO:0000313" key="3">
    <source>
        <dbReference type="EMBL" id="KAA8892563.1"/>
    </source>
</evidence>
<keyword evidence="1" id="KW-0175">Coiled coil</keyword>
<proteinExistence type="predicted"/>
<gene>
    <name evidence="3" type="ORF">FN846DRAFT_915254</name>
</gene>
<protein>
    <submittedName>
        <fullName evidence="3">Uncharacterized protein</fullName>
    </submittedName>
</protein>
<keyword evidence="4" id="KW-1185">Reference proteome</keyword>
<dbReference type="OrthoDB" id="10255512at2759"/>
<evidence type="ECO:0000256" key="1">
    <source>
        <dbReference type="SAM" id="Coils"/>
    </source>
</evidence>
<feature type="coiled-coil region" evidence="1">
    <location>
        <begin position="159"/>
        <end position="277"/>
    </location>
</feature>
<accession>A0A5J5EBJ2</accession>
<name>A0A5J5EBJ2_9PEZI</name>
<feature type="region of interest" description="Disordered" evidence="2">
    <location>
        <begin position="540"/>
        <end position="597"/>
    </location>
</feature>
<organism evidence="3 4">
    <name type="scientific">Sphaerosporella brunnea</name>
    <dbReference type="NCBI Taxonomy" id="1250544"/>
    <lineage>
        <taxon>Eukaryota</taxon>
        <taxon>Fungi</taxon>
        <taxon>Dikarya</taxon>
        <taxon>Ascomycota</taxon>
        <taxon>Pezizomycotina</taxon>
        <taxon>Pezizomycetes</taxon>
        <taxon>Pezizales</taxon>
        <taxon>Pyronemataceae</taxon>
        <taxon>Sphaerosporella</taxon>
    </lineage>
</organism>
<dbReference type="Gene3D" id="6.10.250.370">
    <property type="match status" value="1"/>
</dbReference>
<reference evidence="3 4" key="1">
    <citation type="submission" date="2019-09" db="EMBL/GenBank/DDBJ databases">
        <title>Draft genome of the ectomycorrhizal ascomycete Sphaerosporella brunnea.</title>
        <authorList>
            <consortium name="DOE Joint Genome Institute"/>
            <person name="Benucci G.M."/>
            <person name="Marozzi G."/>
            <person name="Antonielli L."/>
            <person name="Sanchez S."/>
            <person name="Marco P."/>
            <person name="Wang X."/>
            <person name="Falini L.B."/>
            <person name="Barry K."/>
            <person name="Haridas S."/>
            <person name="Lipzen A."/>
            <person name="Labutti K."/>
            <person name="Grigoriev I.V."/>
            <person name="Murat C."/>
            <person name="Martin F."/>
            <person name="Albertini E."/>
            <person name="Donnini D."/>
            <person name="Bonito G."/>
        </authorList>
    </citation>
    <scope>NUCLEOTIDE SEQUENCE [LARGE SCALE GENOMIC DNA]</scope>
    <source>
        <strain evidence="3 4">Sb_GMNB300</strain>
    </source>
</reference>
<feature type="compositionally biased region" description="Acidic residues" evidence="2">
    <location>
        <begin position="556"/>
        <end position="590"/>
    </location>
</feature>
<dbReference type="EMBL" id="VXIS01000750">
    <property type="protein sequence ID" value="KAA8892563.1"/>
    <property type="molecule type" value="Genomic_DNA"/>
</dbReference>
<sequence>MRKAHELESLGFTAAPEERLDATFEELQQSKKESRLSKLEDNYLTELTVAYDKVKELIAKLDKSTGAVGHAEAKPEKSIEQSQAAKQDAAELRARNNELEQEHGELQSRYDQLQKENIELQTRCGRLHVGNELLKDRFDGLQAQYQRGTKCGIELEEMWKELKQNNDALRSRYEQLEKNATELQEDYSRLRIDNGELQNLYSTLSIQFTAGVKCGAELQGRWAKVQAEKNHLQERYDELEQAKVKLENRHIKLKTFNAELRKSNDELKQRCGQLDRRWEECCLQVNKTKQQISKCEDRSRTLSLALADMTRREREAKQAQVTTESRMRDQLAALEQAGALEVSDLKKEIARLNCVLTEKQDHTERLEQIAYSTHFELSETEKAVAEAKHAEQQAMNALTAEEEKVCSLQARYNELQKQAEASHELIHNFFEPHVGAITAANCDMSEKLHIVERAWAEASLTVEEYENEIALLHKQIAAGLSRENLWKQKVDVLAPKNEAPIANVLEFMKAHKNTEVSADSSVIAQTTLEEMEEEIIESAEQITEGAEDLDGLRFLDEDEEEDEEEEEEYEAEEEAEEGEYEEKEEEEESQFELVEVP</sequence>
<evidence type="ECO:0000256" key="2">
    <source>
        <dbReference type="SAM" id="MobiDB-lite"/>
    </source>
</evidence>
<feature type="coiled-coil region" evidence="1">
    <location>
        <begin position="82"/>
        <end position="123"/>
    </location>
</feature>
<dbReference type="Proteomes" id="UP000326924">
    <property type="component" value="Unassembled WGS sequence"/>
</dbReference>
<dbReference type="InParanoid" id="A0A5J5EBJ2"/>